<proteinExistence type="predicted"/>
<protein>
    <submittedName>
        <fullName evidence="1">Uncharacterized protein</fullName>
    </submittedName>
</protein>
<accession>A0ACC1K7A5</accession>
<evidence type="ECO:0000313" key="1">
    <source>
        <dbReference type="EMBL" id="KAJ2774931.1"/>
    </source>
</evidence>
<evidence type="ECO:0000313" key="2">
    <source>
        <dbReference type="Proteomes" id="UP001140234"/>
    </source>
</evidence>
<comment type="caution">
    <text evidence="1">The sequence shown here is derived from an EMBL/GenBank/DDBJ whole genome shotgun (WGS) entry which is preliminary data.</text>
</comment>
<gene>
    <name evidence="1" type="ORF">IWQ57_000609</name>
</gene>
<dbReference type="EMBL" id="JANBUJ010000052">
    <property type="protein sequence ID" value="KAJ2774931.1"/>
    <property type="molecule type" value="Genomic_DNA"/>
</dbReference>
<sequence>MGQHVVGYVAGIARFTTSKGTVLDVVDDYKASPNYKDEFDALYEAIKTAAKDKSAAVDKLEGFCDAWTEAAGNGGQFATSQINVARKIYDVPTRTYVKKHAIKFPLTRAALVFVGMAHGLGDSGALLGGVIEATNAKFTADVEGESGNSVKVGTFKVDEAEWLSKFLDVSDELSNTAHKRMSDVFRGLVEDKQFKLSSTLKFKGLGDKQLTFKCKKTTTSPKP</sequence>
<name>A0ACC1K7A5_9FUNG</name>
<organism evidence="1 2">
    <name type="scientific">Coemansia nantahalensis</name>
    <dbReference type="NCBI Taxonomy" id="2789366"/>
    <lineage>
        <taxon>Eukaryota</taxon>
        <taxon>Fungi</taxon>
        <taxon>Fungi incertae sedis</taxon>
        <taxon>Zoopagomycota</taxon>
        <taxon>Kickxellomycotina</taxon>
        <taxon>Kickxellomycetes</taxon>
        <taxon>Kickxellales</taxon>
        <taxon>Kickxellaceae</taxon>
        <taxon>Coemansia</taxon>
    </lineage>
</organism>
<keyword evidence="2" id="KW-1185">Reference proteome</keyword>
<dbReference type="Proteomes" id="UP001140234">
    <property type="component" value="Unassembled WGS sequence"/>
</dbReference>
<reference evidence="1" key="1">
    <citation type="submission" date="2022-07" db="EMBL/GenBank/DDBJ databases">
        <title>Phylogenomic reconstructions and comparative analyses of Kickxellomycotina fungi.</title>
        <authorList>
            <person name="Reynolds N.K."/>
            <person name="Stajich J.E."/>
            <person name="Barry K."/>
            <person name="Grigoriev I.V."/>
            <person name="Crous P."/>
            <person name="Smith M.E."/>
        </authorList>
    </citation>
    <scope>NUCLEOTIDE SEQUENCE</scope>
    <source>
        <strain evidence="1">CBS 109366</strain>
    </source>
</reference>